<comment type="similarity">
    <text evidence="1">Belongs to the complex I 24 kDa subunit family.</text>
</comment>
<dbReference type="Gene3D" id="3.40.30.10">
    <property type="entry name" value="Glutaredoxin"/>
    <property type="match status" value="1"/>
</dbReference>
<dbReference type="GO" id="GO:0003954">
    <property type="term" value="F:NADH dehydrogenase activity"/>
    <property type="evidence" value="ECO:0007669"/>
    <property type="project" value="TreeGrafter"/>
</dbReference>
<evidence type="ECO:0000256" key="4">
    <source>
        <dbReference type="ARBA" id="ARBA00023004"/>
    </source>
</evidence>
<dbReference type="SUPFAM" id="SSF52833">
    <property type="entry name" value="Thioredoxin-like"/>
    <property type="match status" value="1"/>
</dbReference>
<name>A0A1M6FMZ9_MALRU</name>
<dbReference type="GO" id="GO:0046872">
    <property type="term" value="F:metal ion binding"/>
    <property type="evidence" value="ECO:0007669"/>
    <property type="project" value="UniProtKB-KW"/>
</dbReference>
<feature type="binding site" evidence="7">
    <location>
        <position position="132"/>
    </location>
    <ligand>
        <name>[2Fe-2S] cluster</name>
        <dbReference type="ChEBI" id="CHEBI:190135"/>
    </ligand>
</feature>
<protein>
    <submittedName>
        <fullName evidence="8">NADH dehydrogenase subunit E</fullName>
    </submittedName>
</protein>
<sequence length="170" mass="18904">MAQEEKIDSVGLLDENGLAYFIAHAGELEHPRELVIDVLRAIQKNHGWVPDEGVELTATILGLEPIDVEEVATFYDKIFRRPVGRYPIHICDSICCWSNGGEELAELFQQKLGIAFGQTTEDGLFTLLPSCCLGVCGQAPAVMIHQRHYGPLSADDVDELIERLRREASE</sequence>
<evidence type="ECO:0000256" key="3">
    <source>
        <dbReference type="ARBA" id="ARBA00022723"/>
    </source>
</evidence>
<evidence type="ECO:0000313" key="8">
    <source>
        <dbReference type="EMBL" id="SHI98989.1"/>
    </source>
</evidence>
<evidence type="ECO:0000256" key="2">
    <source>
        <dbReference type="ARBA" id="ARBA00022714"/>
    </source>
</evidence>
<keyword evidence="3 7" id="KW-0479">Metal-binding</keyword>
<accession>A0A1M6FMZ9</accession>
<keyword evidence="4 7" id="KW-0408">Iron</keyword>
<dbReference type="InterPro" id="IPR041921">
    <property type="entry name" value="NuoE_N"/>
</dbReference>
<dbReference type="InterPro" id="IPR042128">
    <property type="entry name" value="NuoE_dom"/>
</dbReference>
<proteinExistence type="inferred from homology"/>
<organism evidence="8 9">
    <name type="scientific">Malonomonas rubra DSM 5091</name>
    <dbReference type="NCBI Taxonomy" id="1122189"/>
    <lineage>
        <taxon>Bacteria</taxon>
        <taxon>Pseudomonadati</taxon>
        <taxon>Thermodesulfobacteriota</taxon>
        <taxon>Desulfuromonadia</taxon>
        <taxon>Desulfuromonadales</taxon>
        <taxon>Geopsychrobacteraceae</taxon>
        <taxon>Malonomonas</taxon>
    </lineage>
</organism>
<gene>
    <name evidence="8" type="ORF">SAMN02745165_01346</name>
</gene>
<dbReference type="CDD" id="cd03064">
    <property type="entry name" value="TRX_Fd_NuoE"/>
    <property type="match status" value="1"/>
</dbReference>
<dbReference type="NCBIfam" id="TIGR01958">
    <property type="entry name" value="nuoE_fam"/>
    <property type="match status" value="1"/>
</dbReference>
<dbReference type="RefSeq" id="WP_084091812.1">
    <property type="nucleotide sequence ID" value="NZ_FQZT01000003.1"/>
</dbReference>
<dbReference type="AlphaFoldDB" id="A0A1M6FMZ9"/>
<dbReference type="PANTHER" id="PTHR10371:SF3">
    <property type="entry name" value="NADH DEHYDROGENASE [UBIQUINONE] FLAVOPROTEIN 2, MITOCHONDRIAL"/>
    <property type="match status" value="1"/>
</dbReference>
<keyword evidence="2 7" id="KW-0001">2Fe-2S</keyword>
<dbReference type="OrthoDB" id="9807941at2"/>
<comment type="cofactor">
    <cofactor evidence="6">
        <name>[2Fe-2S] cluster</name>
        <dbReference type="ChEBI" id="CHEBI:190135"/>
    </cofactor>
</comment>
<reference evidence="8 9" key="1">
    <citation type="submission" date="2016-11" db="EMBL/GenBank/DDBJ databases">
        <authorList>
            <person name="Jaros S."/>
            <person name="Januszkiewicz K."/>
            <person name="Wedrychowicz H."/>
        </authorList>
    </citation>
    <scope>NUCLEOTIDE SEQUENCE [LARGE SCALE GENOMIC DNA]</scope>
    <source>
        <strain evidence="8 9">DSM 5091</strain>
    </source>
</reference>
<evidence type="ECO:0000256" key="6">
    <source>
        <dbReference type="ARBA" id="ARBA00034078"/>
    </source>
</evidence>
<feature type="binding site" evidence="7">
    <location>
        <position position="136"/>
    </location>
    <ligand>
        <name>[2Fe-2S] cluster</name>
        <dbReference type="ChEBI" id="CHEBI:190135"/>
    </ligand>
</feature>
<keyword evidence="9" id="KW-1185">Reference proteome</keyword>
<dbReference type="GO" id="GO:0051537">
    <property type="term" value="F:2 iron, 2 sulfur cluster binding"/>
    <property type="evidence" value="ECO:0007669"/>
    <property type="project" value="UniProtKB-KW"/>
</dbReference>
<evidence type="ECO:0000313" key="9">
    <source>
        <dbReference type="Proteomes" id="UP000184171"/>
    </source>
</evidence>
<dbReference type="EMBL" id="FQZT01000003">
    <property type="protein sequence ID" value="SHI98989.1"/>
    <property type="molecule type" value="Genomic_DNA"/>
</dbReference>
<dbReference type="STRING" id="1122189.SAMN02745165_01346"/>
<dbReference type="Pfam" id="PF01257">
    <property type="entry name" value="2Fe-2S_thioredx"/>
    <property type="match status" value="1"/>
</dbReference>
<evidence type="ECO:0000256" key="1">
    <source>
        <dbReference type="ARBA" id="ARBA00010643"/>
    </source>
</evidence>
<comment type="cofactor">
    <cofactor evidence="7">
        <name>[2Fe-2S] cluster</name>
        <dbReference type="ChEBI" id="CHEBI:190135"/>
    </cofactor>
    <text evidence="7">Binds 1 [2Fe-2S] cluster.</text>
</comment>
<dbReference type="PANTHER" id="PTHR10371">
    <property type="entry name" value="NADH DEHYDROGENASE UBIQUINONE FLAVOPROTEIN 2, MITOCHONDRIAL"/>
    <property type="match status" value="1"/>
</dbReference>
<keyword evidence="5 7" id="KW-0411">Iron-sulfur</keyword>
<dbReference type="NCBIfam" id="NF005722">
    <property type="entry name" value="PRK07539.1-2"/>
    <property type="match status" value="1"/>
</dbReference>
<dbReference type="InterPro" id="IPR036249">
    <property type="entry name" value="Thioredoxin-like_sf"/>
</dbReference>
<feature type="binding site" evidence="7">
    <location>
        <position position="96"/>
    </location>
    <ligand>
        <name>[2Fe-2S] cluster</name>
        <dbReference type="ChEBI" id="CHEBI:190135"/>
    </ligand>
</feature>
<dbReference type="InterPro" id="IPR002023">
    <property type="entry name" value="NuoE-like"/>
</dbReference>
<dbReference type="Proteomes" id="UP000184171">
    <property type="component" value="Unassembled WGS sequence"/>
</dbReference>
<dbReference type="Gene3D" id="1.10.10.1590">
    <property type="entry name" value="NADH-quinone oxidoreductase subunit E"/>
    <property type="match status" value="1"/>
</dbReference>
<dbReference type="PROSITE" id="PS01099">
    <property type="entry name" value="COMPLEX1_24K"/>
    <property type="match status" value="1"/>
</dbReference>
<evidence type="ECO:0000256" key="7">
    <source>
        <dbReference type="PIRSR" id="PIRSR000216-1"/>
    </source>
</evidence>
<evidence type="ECO:0000256" key="5">
    <source>
        <dbReference type="ARBA" id="ARBA00023014"/>
    </source>
</evidence>
<dbReference type="PIRSF" id="PIRSF000216">
    <property type="entry name" value="NADH_DH_24kDa"/>
    <property type="match status" value="1"/>
</dbReference>
<feature type="binding site" evidence="7">
    <location>
        <position position="91"/>
    </location>
    <ligand>
        <name>[2Fe-2S] cluster</name>
        <dbReference type="ChEBI" id="CHEBI:190135"/>
    </ligand>
</feature>